<dbReference type="OrthoDB" id="4263503at2"/>
<organism evidence="1 2">
    <name type="scientific">Actinoplanes regularis</name>
    <dbReference type="NCBI Taxonomy" id="52697"/>
    <lineage>
        <taxon>Bacteria</taxon>
        <taxon>Bacillati</taxon>
        <taxon>Actinomycetota</taxon>
        <taxon>Actinomycetes</taxon>
        <taxon>Micromonosporales</taxon>
        <taxon>Micromonosporaceae</taxon>
        <taxon>Actinoplanes</taxon>
    </lineage>
</organism>
<sequence length="41" mass="4707">MKKTTVKRPYQAPKVTVLGEFRTATGMYGRRGYDRTLQTKA</sequence>
<gene>
    <name evidence="1" type="ORF">SAMN06264365_1102</name>
</gene>
<dbReference type="AlphaFoldDB" id="A0A239BPK2"/>
<evidence type="ECO:0000313" key="1">
    <source>
        <dbReference type="EMBL" id="SNS08993.1"/>
    </source>
</evidence>
<dbReference type="RefSeq" id="WP_143232515.1">
    <property type="nucleotide sequence ID" value="NZ_BOMU01000062.1"/>
</dbReference>
<dbReference type="EMBL" id="FZNR01000010">
    <property type="protein sequence ID" value="SNS08993.1"/>
    <property type="molecule type" value="Genomic_DNA"/>
</dbReference>
<reference evidence="1 2" key="1">
    <citation type="submission" date="2017-06" db="EMBL/GenBank/DDBJ databases">
        <authorList>
            <person name="Kim H.J."/>
            <person name="Triplett B.A."/>
        </authorList>
    </citation>
    <scope>NUCLEOTIDE SEQUENCE [LARGE SCALE GENOMIC DNA]</scope>
    <source>
        <strain evidence="1 2">DSM 43151</strain>
    </source>
</reference>
<proteinExistence type="predicted"/>
<dbReference type="Proteomes" id="UP000198415">
    <property type="component" value="Unassembled WGS sequence"/>
</dbReference>
<name>A0A239BPK2_9ACTN</name>
<accession>A0A239BPK2</accession>
<evidence type="ECO:0000313" key="2">
    <source>
        <dbReference type="Proteomes" id="UP000198415"/>
    </source>
</evidence>
<evidence type="ECO:0008006" key="3">
    <source>
        <dbReference type="Google" id="ProtNLM"/>
    </source>
</evidence>
<keyword evidence="2" id="KW-1185">Reference proteome</keyword>
<protein>
    <recommendedName>
        <fullName evidence="3">Lasso RiPP family leader peptide-containing protein</fullName>
    </recommendedName>
</protein>